<evidence type="ECO:0000256" key="1">
    <source>
        <dbReference type="SAM" id="MobiDB-lite"/>
    </source>
</evidence>
<dbReference type="EMBL" id="CAJHIM010000027">
    <property type="protein sequence ID" value="CAD6492259.1"/>
    <property type="molecule type" value="Genomic_DNA"/>
</dbReference>
<sequence length="59" mass="7228">MNKETKPTKKTTEEKQKRFREAKENLQKMQEEIAPFIKVRKFKEYSTEGEWRETSSLYL</sequence>
<feature type="region of interest" description="Disordered" evidence="1">
    <location>
        <begin position="1"/>
        <end position="24"/>
    </location>
</feature>
<gene>
    <name evidence="2" type="ORF">ANIMEMIM_00293</name>
</gene>
<accession>A0A811T9X5</accession>
<name>A0A811T9X5_9EURY</name>
<evidence type="ECO:0000313" key="2">
    <source>
        <dbReference type="EMBL" id="CAD6492259.1"/>
    </source>
</evidence>
<dbReference type="Proteomes" id="UP000637195">
    <property type="component" value="Unassembled WGS sequence"/>
</dbReference>
<proteinExistence type="predicted"/>
<protein>
    <submittedName>
        <fullName evidence="2">Uncharacterized protein</fullName>
    </submittedName>
</protein>
<organism evidence="2 3">
    <name type="scientific">Candidatus Argoarchaeum ethanivorans</name>
    <dbReference type="NCBI Taxonomy" id="2608793"/>
    <lineage>
        <taxon>Archaea</taxon>
        <taxon>Methanobacteriati</taxon>
        <taxon>Methanobacteriota</taxon>
        <taxon>Stenosarchaea group</taxon>
        <taxon>Methanomicrobia</taxon>
        <taxon>Methanosarcinales</taxon>
        <taxon>Methanosarcinales incertae sedis</taxon>
        <taxon>GOM Arc I cluster</taxon>
        <taxon>Candidatus Argoarchaeum</taxon>
    </lineage>
</organism>
<evidence type="ECO:0000313" key="3">
    <source>
        <dbReference type="Proteomes" id="UP000637195"/>
    </source>
</evidence>
<dbReference type="AlphaFoldDB" id="A0A811T9X5"/>
<reference evidence="2" key="1">
    <citation type="submission" date="2020-10" db="EMBL/GenBank/DDBJ databases">
        <authorList>
            <person name="Hahn C.J."/>
            <person name="Laso-Perez R."/>
            <person name="Vulcano F."/>
            <person name="Vaziourakis K.-M."/>
            <person name="Stokke R."/>
            <person name="Steen I.H."/>
            <person name="Teske A."/>
            <person name="Boetius A."/>
            <person name="Liebeke M."/>
            <person name="Amann R."/>
            <person name="Knittel K."/>
        </authorList>
    </citation>
    <scope>NUCLEOTIDE SEQUENCE</scope>
    <source>
        <strain evidence="2">Gfbio:e3339647-f889-4370-9287-4fb5cb688e4c:AG393N10_GoMArc1</strain>
    </source>
</reference>
<comment type="caution">
    <text evidence="2">The sequence shown here is derived from an EMBL/GenBank/DDBJ whole genome shotgun (WGS) entry which is preliminary data.</text>
</comment>